<keyword evidence="2" id="KW-1185">Reference proteome</keyword>
<evidence type="ECO:0000313" key="1">
    <source>
        <dbReference type="EMBL" id="KAJ3486612.1"/>
    </source>
</evidence>
<dbReference type="Proteomes" id="UP001212997">
    <property type="component" value="Unassembled WGS sequence"/>
</dbReference>
<gene>
    <name evidence="1" type="ORF">NLI96_g4118</name>
</gene>
<proteinExistence type="predicted"/>
<sequence>MSSVPRSTIVDVLQYLESYRVSLGQVLLYLLDDQIAAQFPFLSSDLSKHTSQLLSALKFNSRTSASVSGWANLLVKNTAAASVSQLAQKGNGWHFSATNAQADQILEFHIEEMAQDFRQIAPDLWDLVCSLLTKGEEDVSMSVEAEEVGCDDEDEAEYWVNQISDDLLLAIEEPRLEGNRSLVKNE</sequence>
<organism evidence="1 2">
    <name type="scientific">Meripilus lineatus</name>
    <dbReference type="NCBI Taxonomy" id="2056292"/>
    <lineage>
        <taxon>Eukaryota</taxon>
        <taxon>Fungi</taxon>
        <taxon>Dikarya</taxon>
        <taxon>Basidiomycota</taxon>
        <taxon>Agaricomycotina</taxon>
        <taxon>Agaricomycetes</taxon>
        <taxon>Polyporales</taxon>
        <taxon>Meripilaceae</taxon>
        <taxon>Meripilus</taxon>
    </lineage>
</organism>
<protein>
    <submittedName>
        <fullName evidence="1">Uncharacterized protein</fullName>
    </submittedName>
</protein>
<reference evidence="1" key="1">
    <citation type="submission" date="2022-07" db="EMBL/GenBank/DDBJ databases">
        <title>Genome Sequence of Physisporinus lineatus.</title>
        <authorList>
            <person name="Buettner E."/>
        </authorList>
    </citation>
    <scope>NUCLEOTIDE SEQUENCE</scope>
    <source>
        <strain evidence="1">VT162</strain>
    </source>
</reference>
<name>A0AAD5YIC1_9APHY</name>
<evidence type="ECO:0000313" key="2">
    <source>
        <dbReference type="Proteomes" id="UP001212997"/>
    </source>
</evidence>
<dbReference type="EMBL" id="JANAWD010000116">
    <property type="protein sequence ID" value="KAJ3486612.1"/>
    <property type="molecule type" value="Genomic_DNA"/>
</dbReference>
<comment type="caution">
    <text evidence="1">The sequence shown here is derived from an EMBL/GenBank/DDBJ whole genome shotgun (WGS) entry which is preliminary data.</text>
</comment>
<dbReference type="AlphaFoldDB" id="A0AAD5YIC1"/>
<accession>A0AAD5YIC1</accession>